<comment type="similarity">
    <text evidence="3">Belongs to the NKG2D ligand family.</text>
</comment>
<feature type="transmembrane region" description="Helical" evidence="11">
    <location>
        <begin position="23"/>
        <end position="43"/>
    </location>
</feature>
<evidence type="ECO:0000256" key="9">
    <source>
        <dbReference type="ARBA" id="ARBA00023180"/>
    </source>
</evidence>
<feature type="transmembrane region" description="Helical" evidence="11">
    <location>
        <begin position="264"/>
        <end position="290"/>
    </location>
</feature>
<keyword evidence="13" id="KW-1185">Reference proteome</keyword>
<evidence type="ECO:0000256" key="3">
    <source>
        <dbReference type="ARBA" id="ARBA00008353"/>
    </source>
</evidence>
<organism evidence="13 14">
    <name type="scientific">Mesocricetus auratus</name>
    <name type="common">Golden hamster</name>
    <dbReference type="NCBI Taxonomy" id="10036"/>
    <lineage>
        <taxon>Eukaryota</taxon>
        <taxon>Metazoa</taxon>
        <taxon>Chordata</taxon>
        <taxon>Craniata</taxon>
        <taxon>Vertebrata</taxon>
        <taxon>Euteleostomi</taxon>
        <taxon>Mammalia</taxon>
        <taxon>Eutheria</taxon>
        <taxon>Euarchontoglires</taxon>
        <taxon>Glires</taxon>
        <taxon>Rodentia</taxon>
        <taxon>Myomorpha</taxon>
        <taxon>Muroidea</taxon>
        <taxon>Cricetidae</taxon>
        <taxon>Cricetinae</taxon>
        <taxon>Mesocricetus</taxon>
    </lineage>
</organism>
<keyword evidence="6" id="KW-0732">Signal</keyword>
<accession>A0ABM2YHF2</accession>
<dbReference type="PANTHER" id="PTHR16675:SF64">
    <property type="entry name" value="RETINOIC ACID EARLY TRANSCRIPT 1E"/>
    <property type="match status" value="1"/>
</dbReference>
<evidence type="ECO:0000256" key="11">
    <source>
        <dbReference type="SAM" id="Phobius"/>
    </source>
</evidence>
<comment type="function">
    <text evidence="1">Acts as a ligand for KLRK1.</text>
</comment>
<evidence type="ECO:0000256" key="6">
    <source>
        <dbReference type="ARBA" id="ARBA00022729"/>
    </source>
</evidence>
<proteinExistence type="inferred from homology"/>
<evidence type="ECO:0000256" key="10">
    <source>
        <dbReference type="ARBA" id="ARBA00023288"/>
    </source>
</evidence>
<dbReference type="Proteomes" id="UP000886700">
    <property type="component" value="Unplaced"/>
</dbReference>
<evidence type="ECO:0000256" key="2">
    <source>
        <dbReference type="ARBA" id="ARBA00004609"/>
    </source>
</evidence>
<sequence length="364" mass="40377">MRTARFSLQIQPQPAVAGSQEAVMAKAVAPGLYLLPICILFFLPSGVGTSLKAGTHYLRCDFSIKSHPTDREEGWEVHCTADGVTLLHHSSGGKVVNDAKTCGGLYPKLKDTGEDLRKQLLHMEKEAVLTRGHHAMEGTMVSQYKQGQRIDASWNFTIDGQHSFCYVHYNQNNKKWEVINYNATGILDNWENNAELAQDLAMLSMGDSRHCLEEFLKHQKEMPRPTSRTPNIREIASATQHPCAMNTTQLPPIRQLRDNRESMAVAIPIILFVIAIVVAIVIGSGIGIGICTFKYLKKKCHPQEGERLNSTSFTQVSRIWKNRRGQHTPIVMGEPQPGNNTNIMVMSSLLGASPQCFPKSSSGV</sequence>
<evidence type="ECO:0000256" key="1">
    <source>
        <dbReference type="ARBA" id="ARBA00002305"/>
    </source>
</evidence>
<evidence type="ECO:0000313" key="13">
    <source>
        <dbReference type="Proteomes" id="UP000886700"/>
    </source>
</evidence>
<keyword evidence="10" id="KW-0449">Lipoprotein</keyword>
<name>A0ABM2YHF2_MESAU</name>
<comment type="subcellular location">
    <subcellularLocation>
        <location evidence="2">Cell membrane</location>
        <topology evidence="2">Lipid-anchor</topology>
        <topology evidence="2">GPI-anchor</topology>
    </subcellularLocation>
</comment>
<keyword evidence="7 11" id="KW-0472">Membrane</keyword>
<keyword evidence="8" id="KW-1015">Disulfide bond</keyword>
<dbReference type="InterPro" id="IPR029287">
    <property type="entry name" value="RAE-1"/>
</dbReference>
<dbReference type="InterPro" id="IPR037055">
    <property type="entry name" value="MHC_I-like_Ag-recog_sf"/>
</dbReference>
<evidence type="ECO:0000259" key="12">
    <source>
        <dbReference type="Pfam" id="PF14586"/>
    </source>
</evidence>
<keyword evidence="9" id="KW-0325">Glycoprotein</keyword>
<dbReference type="Pfam" id="PF14586">
    <property type="entry name" value="MHC_I_2"/>
    <property type="match status" value="1"/>
</dbReference>
<dbReference type="RefSeq" id="XP_040614215.1">
    <property type="nucleotide sequence ID" value="XM_040758281.1"/>
</dbReference>
<keyword evidence="5" id="KW-0336">GPI-anchor</keyword>
<protein>
    <submittedName>
        <fullName evidence="14">Retinoic acid early-inducible protein 1-epsilon-like isoform X1</fullName>
    </submittedName>
</protein>
<keyword evidence="11" id="KW-0812">Transmembrane</keyword>
<dbReference type="Gene3D" id="3.30.500.10">
    <property type="entry name" value="MHC class I-like antigen recognition-like"/>
    <property type="match status" value="1"/>
</dbReference>
<feature type="domain" description="Retinoic acid early-inducible protein 1" evidence="12">
    <location>
        <begin position="55"/>
        <end position="221"/>
    </location>
</feature>
<reference evidence="14" key="1">
    <citation type="submission" date="2025-08" db="UniProtKB">
        <authorList>
            <consortium name="RefSeq"/>
        </authorList>
    </citation>
    <scope>IDENTIFICATION</scope>
    <source>
        <tissue evidence="14">Liver</tissue>
    </source>
</reference>
<evidence type="ECO:0000256" key="7">
    <source>
        <dbReference type="ARBA" id="ARBA00023136"/>
    </source>
</evidence>
<evidence type="ECO:0000256" key="4">
    <source>
        <dbReference type="ARBA" id="ARBA00022475"/>
    </source>
</evidence>
<gene>
    <name evidence="14" type="primary">LOC121144485</name>
</gene>
<dbReference type="PANTHER" id="PTHR16675">
    <property type="entry name" value="MHC CLASS I-RELATED"/>
    <property type="match status" value="1"/>
</dbReference>
<dbReference type="GeneID" id="121144485"/>
<evidence type="ECO:0000256" key="5">
    <source>
        <dbReference type="ARBA" id="ARBA00022622"/>
    </source>
</evidence>
<dbReference type="SUPFAM" id="SSF54452">
    <property type="entry name" value="MHC antigen-recognition domain"/>
    <property type="match status" value="1"/>
</dbReference>
<evidence type="ECO:0000313" key="14">
    <source>
        <dbReference type="RefSeq" id="XP_040614215.1"/>
    </source>
</evidence>
<keyword evidence="4" id="KW-1003">Cell membrane</keyword>
<evidence type="ECO:0000256" key="8">
    <source>
        <dbReference type="ARBA" id="ARBA00023157"/>
    </source>
</evidence>
<dbReference type="InterPro" id="IPR050208">
    <property type="entry name" value="MHC_class-I_related"/>
</dbReference>
<keyword evidence="11" id="KW-1133">Transmembrane helix</keyword>
<dbReference type="InterPro" id="IPR011162">
    <property type="entry name" value="MHC_I/II-like_Ag-recog"/>
</dbReference>